<gene>
    <name evidence="8" type="ORF">IE077_000723</name>
</gene>
<name>A0ABQ7J6N1_9APIC</name>
<dbReference type="PANTHER" id="PTHR12945:SF0">
    <property type="entry name" value="TRNA (ADENINE(58)-N(1))-METHYLTRANSFERASE NON-CATALYTIC SUBUNIT TRM6"/>
    <property type="match status" value="1"/>
</dbReference>
<keyword evidence="4" id="KW-0819">tRNA processing</keyword>
<reference evidence="8 9" key="1">
    <citation type="journal article" date="2020" name="bioRxiv">
        <title>Metabolic contributions of an alphaproteobacterial endosymbiont in the apicomplexan Cardiosporidium cionae.</title>
        <authorList>
            <person name="Hunter E.S."/>
            <person name="Paight C.J."/>
            <person name="Lane C.E."/>
        </authorList>
    </citation>
    <scope>NUCLEOTIDE SEQUENCE [LARGE SCALE GENOMIC DNA]</scope>
    <source>
        <strain evidence="8">ESH_2018</strain>
    </source>
</reference>
<comment type="caution">
    <text evidence="8">The sequence shown here is derived from an EMBL/GenBank/DDBJ whole genome shotgun (WGS) entry which is preliminary data.</text>
</comment>
<evidence type="ECO:0000256" key="5">
    <source>
        <dbReference type="ARBA" id="ARBA00023242"/>
    </source>
</evidence>
<feature type="compositionally biased region" description="Polar residues" evidence="7">
    <location>
        <begin position="113"/>
        <end position="148"/>
    </location>
</feature>
<feature type="region of interest" description="Disordered" evidence="7">
    <location>
        <begin position="91"/>
        <end position="148"/>
    </location>
</feature>
<keyword evidence="5" id="KW-0539">Nucleus</keyword>
<keyword evidence="9" id="KW-1185">Reference proteome</keyword>
<proteinExistence type="inferred from homology"/>
<evidence type="ECO:0000256" key="7">
    <source>
        <dbReference type="SAM" id="MobiDB-lite"/>
    </source>
</evidence>
<keyword evidence="8" id="KW-0648">Protein biosynthesis</keyword>
<evidence type="ECO:0000256" key="2">
    <source>
        <dbReference type="ARBA" id="ARBA00008320"/>
    </source>
</evidence>
<sequence>GLRFDYLSLALCYADIRLFRRVMVFDHSMGLLTSAVALKLQGTGKIFRISQVAMSSKIMREAPLSPAMLATIETLPLDLLDSDDPSNTEVFSPSLDGIAAEPPKKRPHKNPKVENSTVVESTNESLSGETFNEDSTNRETPTSSYSERLSTIDDLQTNGVNAFIGVFSSHRYYDKLQELQDLIERCLSIAHRYLQPDGKLVLFCGNMQPLAACQAFLHTTTEYLHIKFEEVFLREHQILPYRSHPIMRGSTRLVEGFLLSAIKVEKHAPRLGKVYQ</sequence>
<evidence type="ECO:0000313" key="9">
    <source>
        <dbReference type="Proteomes" id="UP000823046"/>
    </source>
</evidence>
<accession>A0ABQ7J6N1</accession>
<dbReference type="GO" id="GO:0003743">
    <property type="term" value="F:translation initiation factor activity"/>
    <property type="evidence" value="ECO:0007669"/>
    <property type="project" value="UniProtKB-KW"/>
</dbReference>
<evidence type="ECO:0000256" key="6">
    <source>
        <dbReference type="ARBA" id="ARBA00032319"/>
    </source>
</evidence>
<evidence type="ECO:0000313" key="8">
    <source>
        <dbReference type="EMBL" id="KAF8819642.1"/>
    </source>
</evidence>
<dbReference type="PANTHER" id="PTHR12945">
    <property type="entry name" value="TRANSLATION INITIATION FACTOR EIF3-RELATED"/>
    <property type="match status" value="1"/>
</dbReference>
<dbReference type="Pfam" id="PF04189">
    <property type="entry name" value="Gcd10p"/>
    <property type="match status" value="1"/>
</dbReference>
<comment type="subcellular location">
    <subcellularLocation>
        <location evidence="1">Nucleus</location>
    </subcellularLocation>
</comment>
<dbReference type="Proteomes" id="UP000823046">
    <property type="component" value="Unassembled WGS sequence"/>
</dbReference>
<dbReference type="EMBL" id="JADAQX010000657">
    <property type="protein sequence ID" value="KAF8819642.1"/>
    <property type="molecule type" value="Genomic_DNA"/>
</dbReference>
<feature type="non-terminal residue" evidence="8">
    <location>
        <position position="1"/>
    </location>
</feature>
<organism evidence="8 9">
    <name type="scientific">Cardiosporidium cionae</name>
    <dbReference type="NCBI Taxonomy" id="476202"/>
    <lineage>
        <taxon>Eukaryota</taxon>
        <taxon>Sar</taxon>
        <taxon>Alveolata</taxon>
        <taxon>Apicomplexa</taxon>
        <taxon>Aconoidasida</taxon>
        <taxon>Nephromycida</taxon>
        <taxon>Cardiosporidium</taxon>
    </lineage>
</organism>
<keyword evidence="8" id="KW-0396">Initiation factor</keyword>
<protein>
    <recommendedName>
        <fullName evidence="3">tRNA (adenine(58)-N(1))-methyltransferase non-catalytic subunit TRM6</fullName>
    </recommendedName>
    <alternativeName>
        <fullName evidence="6">tRNA(m1A58)-methyltransferase subunit TRM6</fullName>
    </alternativeName>
</protein>
<dbReference type="InterPro" id="IPR017423">
    <property type="entry name" value="TRM6"/>
</dbReference>
<evidence type="ECO:0000256" key="3">
    <source>
        <dbReference type="ARBA" id="ARBA00021704"/>
    </source>
</evidence>
<evidence type="ECO:0000256" key="4">
    <source>
        <dbReference type="ARBA" id="ARBA00022694"/>
    </source>
</evidence>
<evidence type="ECO:0000256" key="1">
    <source>
        <dbReference type="ARBA" id="ARBA00004123"/>
    </source>
</evidence>
<comment type="similarity">
    <text evidence="2">Belongs to the TRM6/GCD10 family.</text>
</comment>